<dbReference type="PANTHER" id="PTHR16301">
    <property type="entry name" value="IMPACT-RELATED"/>
    <property type="match status" value="1"/>
</dbReference>
<dbReference type="InterPro" id="IPR023582">
    <property type="entry name" value="Impact"/>
</dbReference>
<dbReference type="PROSITE" id="PS00910">
    <property type="entry name" value="UPF0029"/>
    <property type="match status" value="1"/>
</dbReference>
<comment type="similarity">
    <text evidence="1">Belongs to the IMPACT family.</text>
</comment>
<protein>
    <recommendedName>
        <fullName evidence="2">Impact N-terminal domain-containing protein</fullName>
    </recommendedName>
</protein>
<feature type="domain" description="Impact N-terminal" evidence="2">
    <location>
        <begin position="18"/>
        <end position="123"/>
    </location>
</feature>
<dbReference type="GO" id="GO:0006446">
    <property type="term" value="P:regulation of translational initiation"/>
    <property type="evidence" value="ECO:0007669"/>
    <property type="project" value="TreeGrafter"/>
</dbReference>
<dbReference type="EMBL" id="UINC01115954">
    <property type="protein sequence ID" value="SVC87352.1"/>
    <property type="molecule type" value="Genomic_DNA"/>
</dbReference>
<proteinExistence type="inferred from homology"/>
<dbReference type="InterPro" id="IPR020568">
    <property type="entry name" value="Ribosomal_Su5_D2-typ_SF"/>
</dbReference>
<evidence type="ECO:0000259" key="2">
    <source>
        <dbReference type="Pfam" id="PF01205"/>
    </source>
</evidence>
<feature type="non-terminal residue" evidence="3">
    <location>
        <position position="144"/>
    </location>
</feature>
<dbReference type="InterPro" id="IPR020569">
    <property type="entry name" value="UPF0029_Impact_CS"/>
</dbReference>
<sequence length="144" mass="16055">LSTEYTLISSSNGMYTEKGSLFKSTSLPIKSFNEIKRIQGLLKKQFSDASHLCYAYRLKSGDRLDEFSSDSGEPNGSAGIPILNVLKRKKLIDSAIIVVRYYGGKKLGIPGLIHAYGKAAEHSITAKKIRPWFKRVIIVLIFPF</sequence>
<gene>
    <name evidence="3" type="ORF">METZ01_LOCUS340206</name>
</gene>
<dbReference type="InterPro" id="IPR001498">
    <property type="entry name" value="Impact_N"/>
</dbReference>
<name>A0A382QRE0_9ZZZZ</name>
<evidence type="ECO:0000313" key="3">
    <source>
        <dbReference type="EMBL" id="SVC87352.1"/>
    </source>
</evidence>
<dbReference type="SUPFAM" id="SSF54211">
    <property type="entry name" value="Ribosomal protein S5 domain 2-like"/>
    <property type="match status" value="1"/>
</dbReference>
<accession>A0A382QRE0</accession>
<feature type="non-terminal residue" evidence="3">
    <location>
        <position position="1"/>
    </location>
</feature>
<evidence type="ECO:0000256" key="1">
    <source>
        <dbReference type="ARBA" id="ARBA00007665"/>
    </source>
</evidence>
<organism evidence="3">
    <name type="scientific">marine metagenome</name>
    <dbReference type="NCBI Taxonomy" id="408172"/>
    <lineage>
        <taxon>unclassified sequences</taxon>
        <taxon>metagenomes</taxon>
        <taxon>ecological metagenomes</taxon>
    </lineage>
</organism>
<reference evidence="3" key="1">
    <citation type="submission" date="2018-05" db="EMBL/GenBank/DDBJ databases">
        <authorList>
            <person name="Lanie J.A."/>
            <person name="Ng W.-L."/>
            <person name="Kazmierczak K.M."/>
            <person name="Andrzejewski T.M."/>
            <person name="Davidsen T.M."/>
            <person name="Wayne K.J."/>
            <person name="Tettelin H."/>
            <person name="Glass J.I."/>
            <person name="Rusch D."/>
            <person name="Podicherti R."/>
            <person name="Tsui H.-C.T."/>
            <person name="Winkler M.E."/>
        </authorList>
    </citation>
    <scope>NUCLEOTIDE SEQUENCE</scope>
</reference>
<dbReference type="PANTHER" id="PTHR16301:SF20">
    <property type="entry name" value="IMPACT FAMILY MEMBER YIGZ"/>
    <property type="match status" value="1"/>
</dbReference>
<dbReference type="Gene3D" id="3.30.230.30">
    <property type="entry name" value="Impact, N-terminal domain"/>
    <property type="match status" value="1"/>
</dbReference>
<dbReference type="InterPro" id="IPR036956">
    <property type="entry name" value="Impact_N_sf"/>
</dbReference>
<dbReference type="AlphaFoldDB" id="A0A382QRE0"/>
<dbReference type="Pfam" id="PF01205">
    <property type="entry name" value="Impact_N"/>
    <property type="match status" value="1"/>
</dbReference>
<dbReference type="GO" id="GO:0005737">
    <property type="term" value="C:cytoplasm"/>
    <property type="evidence" value="ECO:0007669"/>
    <property type="project" value="TreeGrafter"/>
</dbReference>